<feature type="domain" description="Anaphase-promoting complex subunit 4-like WD40" evidence="4">
    <location>
        <begin position="110"/>
        <end position="162"/>
    </location>
</feature>
<proteinExistence type="predicted"/>
<dbReference type="SMART" id="SM00320">
    <property type="entry name" value="WD40"/>
    <property type="match status" value="5"/>
</dbReference>
<dbReference type="InterPro" id="IPR001680">
    <property type="entry name" value="WD40_rpt"/>
</dbReference>
<evidence type="ECO:0000313" key="6">
    <source>
        <dbReference type="Proteomes" id="UP000037460"/>
    </source>
</evidence>
<evidence type="ECO:0000256" key="2">
    <source>
        <dbReference type="ARBA" id="ARBA00022737"/>
    </source>
</evidence>
<dbReference type="InterPro" id="IPR015943">
    <property type="entry name" value="WD40/YVTN_repeat-like_dom_sf"/>
</dbReference>
<comment type="caution">
    <text evidence="5">The sequence shown here is derived from an EMBL/GenBank/DDBJ whole genome shotgun (WGS) entry which is preliminary data.</text>
</comment>
<keyword evidence="1 3" id="KW-0853">WD repeat</keyword>
<feature type="repeat" description="WD" evidence="3">
    <location>
        <begin position="221"/>
        <end position="243"/>
    </location>
</feature>
<keyword evidence="6" id="KW-1185">Reference proteome</keyword>
<protein>
    <submittedName>
        <fullName evidence="5">Wd40 repeat-containing protein</fullName>
    </submittedName>
</protein>
<dbReference type="Pfam" id="PF00400">
    <property type="entry name" value="WD40"/>
    <property type="match status" value="3"/>
</dbReference>
<dbReference type="InterPro" id="IPR019775">
    <property type="entry name" value="WD40_repeat_CS"/>
</dbReference>
<dbReference type="PANTHER" id="PTHR19848">
    <property type="entry name" value="WD40 REPEAT PROTEIN"/>
    <property type="match status" value="1"/>
</dbReference>
<feature type="repeat" description="WD" evidence="3">
    <location>
        <begin position="245"/>
        <end position="276"/>
    </location>
</feature>
<evidence type="ECO:0000313" key="5">
    <source>
        <dbReference type="EMBL" id="KOO21222.1"/>
    </source>
</evidence>
<dbReference type="SUPFAM" id="SSF50978">
    <property type="entry name" value="WD40 repeat-like"/>
    <property type="match status" value="1"/>
</dbReference>
<dbReference type="InterPro" id="IPR036322">
    <property type="entry name" value="WD40_repeat_dom_sf"/>
</dbReference>
<dbReference type="InterPro" id="IPR024977">
    <property type="entry name" value="Apc4-like_WD40_dom"/>
</dbReference>
<feature type="non-terminal residue" evidence="5">
    <location>
        <position position="1"/>
    </location>
</feature>
<reference evidence="6" key="1">
    <citation type="journal article" date="2015" name="PLoS Genet.">
        <title>Genome Sequence and Transcriptome Analyses of Chrysochromulina tobin: Metabolic Tools for Enhanced Algal Fitness in the Prominent Order Prymnesiales (Haptophyceae).</title>
        <authorList>
            <person name="Hovde B.T."/>
            <person name="Deodato C.R."/>
            <person name="Hunsperger H.M."/>
            <person name="Ryken S.A."/>
            <person name="Yost W."/>
            <person name="Jha R.K."/>
            <person name="Patterson J."/>
            <person name="Monnat R.J. Jr."/>
            <person name="Barlow S.B."/>
            <person name="Starkenburg S.R."/>
            <person name="Cattolico R.A."/>
        </authorList>
    </citation>
    <scope>NUCLEOTIDE SEQUENCE</scope>
    <source>
        <strain evidence="6">CCMP291</strain>
    </source>
</reference>
<dbReference type="EMBL" id="JWZX01003380">
    <property type="protein sequence ID" value="KOO21222.1"/>
    <property type="molecule type" value="Genomic_DNA"/>
</dbReference>
<feature type="repeat" description="WD" evidence="3">
    <location>
        <begin position="13"/>
        <end position="55"/>
    </location>
</feature>
<evidence type="ECO:0000256" key="1">
    <source>
        <dbReference type="ARBA" id="ARBA00022574"/>
    </source>
</evidence>
<dbReference type="Gene3D" id="2.130.10.10">
    <property type="entry name" value="YVTN repeat-like/Quinoprotein amine dehydrogenase"/>
    <property type="match status" value="3"/>
</dbReference>
<dbReference type="PANTHER" id="PTHR19848:SF8">
    <property type="entry name" value="F-BOX AND WD REPEAT DOMAIN CONTAINING 7"/>
    <property type="match status" value="1"/>
</dbReference>
<keyword evidence="2" id="KW-0677">Repeat</keyword>
<sequence>PPTPAPWTYQGTLQGHTDLVFCLVTHPTIEHLAASGGKDAAIVLWDHERGEAVRKLKVAHEVMALAYGLGASAGRLYAAVDCPTAASGAAIGHGQLNAWDTEAGQCAYVVPQPRGHVSCVHCAPDGNALLVGAADGSVRMLSSRDGKEVFSFKTGMGDVNLVSLSCGETYVQAAGDESRVYILDVRRPSVALHVLEHDEPLEGKNVNGVSAAWAHHSHSTLLTGADDATVRLWDVRRAQPALKRLVGHTSPVSCVAWAPDDDLLASGDDGGKVVLYGRRSVARSGGAMHTAPLRVGIENDIVLMRQERADDLLGR</sequence>
<evidence type="ECO:0000259" key="4">
    <source>
        <dbReference type="Pfam" id="PF12894"/>
    </source>
</evidence>
<organism evidence="5 6">
    <name type="scientific">Chrysochromulina tobinii</name>
    <dbReference type="NCBI Taxonomy" id="1460289"/>
    <lineage>
        <taxon>Eukaryota</taxon>
        <taxon>Haptista</taxon>
        <taxon>Haptophyta</taxon>
        <taxon>Prymnesiophyceae</taxon>
        <taxon>Prymnesiales</taxon>
        <taxon>Chrysochromulinaceae</taxon>
        <taxon>Chrysochromulina</taxon>
    </lineage>
</organism>
<dbReference type="PROSITE" id="PS00678">
    <property type="entry name" value="WD_REPEATS_1"/>
    <property type="match status" value="1"/>
</dbReference>
<gene>
    <name evidence="5" type="ORF">Ctob_000815</name>
</gene>
<dbReference type="PROSITE" id="PS50294">
    <property type="entry name" value="WD_REPEATS_REGION"/>
    <property type="match status" value="2"/>
</dbReference>
<dbReference type="OrthoDB" id="10255630at2759"/>
<name>A0A0M0J4G3_9EUKA</name>
<dbReference type="PROSITE" id="PS50082">
    <property type="entry name" value="WD_REPEATS_2"/>
    <property type="match status" value="3"/>
</dbReference>
<accession>A0A0M0J4G3</accession>
<dbReference type="Pfam" id="PF12894">
    <property type="entry name" value="ANAPC4_WD40"/>
    <property type="match status" value="1"/>
</dbReference>
<evidence type="ECO:0000256" key="3">
    <source>
        <dbReference type="PROSITE-ProRule" id="PRU00221"/>
    </source>
</evidence>
<dbReference type="AlphaFoldDB" id="A0A0M0J4G3"/>
<dbReference type="Proteomes" id="UP000037460">
    <property type="component" value="Unassembled WGS sequence"/>
</dbReference>